<gene>
    <name evidence="1" type="ORF">NEZAVI_LOCUS12227</name>
</gene>
<proteinExistence type="predicted"/>
<name>A0A9P0MSR0_NEZVI</name>
<reference evidence="1" key="1">
    <citation type="submission" date="2022-01" db="EMBL/GenBank/DDBJ databases">
        <authorList>
            <person name="King R."/>
        </authorList>
    </citation>
    <scope>NUCLEOTIDE SEQUENCE</scope>
</reference>
<organism evidence="1 2">
    <name type="scientific">Nezara viridula</name>
    <name type="common">Southern green stink bug</name>
    <name type="synonym">Cimex viridulus</name>
    <dbReference type="NCBI Taxonomy" id="85310"/>
    <lineage>
        <taxon>Eukaryota</taxon>
        <taxon>Metazoa</taxon>
        <taxon>Ecdysozoa</taxon>
        <taxon>Arthropoda</taxon>
        <taxon>Hexapoda</taxon>
        <taxon>Insecta</taxon>
        <taxon>Pterygota</taxon>
        <taxon>Neoptera</taxon>
        <taxon>Paraneoptera</taxon>
        <taxon>Hemiptera</taxon>
        <taxon>Heteroptera</taxon>
        <taxon>Panheteroptera</taxon>
        <taxon>Pentatomomorpha</taxon>
        <taxon>Pentatomoidea</taxon>
        <taxon>Pentatomidae</taxon>
        <taxon>Pentatominae</taxon>
        <taxon>Nezara</taxon>
    </lineage>
</organism>
<dbReference type="Proteomes" id="UP001152798">
    <property type="component" value="Chromosome 5"/>
</dbReference>
<sequence length="82" mass="9249">MPGETPSRWVGLQPGWVSHLPQRFAKPQPRISKQQAATSHHSTNRKGWVDNRHVNSALDKTGPVYGKQGETSVVQIYFEKIN</sequence>
<evidence type="ECO:0000313" key="1">
    <source>
        <dbReference type="EMBL" id="CAH1403644.1"/>
    </source>
</evidence>
<dbReference type="EMBL" id="OV725081">
    <property type="protein sequence ID" value="CAH1403644.1"/>
    <property type="molecule type" value="Genomic_DNA"/>
</dbReference>
<dbReference type="AlphaFoldDB" id="A0A9P0MSR0"/>
<evidence type="ECO:0000313" key="2">
    <source>
        <dbReference type="Proteomes" id="UP001152798"/>
    </source>
</evidence>
<protein>
    <submittedName>
        <fullName evidence="1">Uncharacterized protein</fullName>
    </submittedName>
</protein>
<accession>A0A9P0MSR0</accession>
<keyword evidence="2" id="KW-1185">Reference proteome</keyword>